<dbReference type="Proteomes" id="UP000326509">
    <property type="component" value="Unassembled WGS sequence"/>
</dbReference>
<dbReference type="EMBL" id="BKCG01000004">
    <property type="protein sequence ID" value="GER59744.1"/>
    <property type="molecule type" value="Genomic_DNA"/>
</dbReference>
<dbReference type="Pfam" id="PF19783">
    <property type="entry name" value="DUF6268"/>
    <property type="match status" value="1"/>
</dbReference>
<reference evidence="3 4" key="1">
    <citation type="submission" date="2019-08" db="EMBL/GenBank/DDBJ databases">
        <title>Draft genome sequence of Ulvibacter marinus type strain NBRC 109484.</title>
        <authorList>
            <person name="Kawano K."/>
            <person name="Ushijima N."/>
            <person name="Kihara M."/>
            <person name="Itoh H."/>
        </authorList>
    </citation>
    <scope>NUCLEOTIDE SEQUENCE [LARGE SCALE GENOMIC DNA]</scope>
    <source>
        <strain evidence="3 4">NBRC 109484</strain>
    </source>
</reference>
<feature type="domain" description="DUF6268" evidence="2">
    <location>
        <begin position="96"/>
        <end position="298"/>
    </location>
</feature>
<accession>A0A5J4IXQ2</accession>
<keyword evidence="1" id="KW-0732">Signal</keyword>
<keyword evidence="4" id="KW-1185">Reference proteome</keyword>
<evidence type="ECO:0000313" key="4">
    <source>
        <dbReference type="Proteomes" id="UP000326509"/>
    </source>
</evidence>
<evidence type="ECO:0000256" key="1">
    <source>
        <dbReference type="SAM" id="SignalP"/>
    </source>
</evidence>
<organism evidence="3 4">
    <name type="scientific">Patiriisocius marinus</name>
    <dbReference type="NCBI Taxonomy" id="1397112"/>
    <lineage>
        <taxon>Bacteria</taxon>
        <taxon>Pseudomonadati</taxon>
        <taxon>Bacteroidota</taxon>
        <taxon>Flavobacteriia</taxon>
        <taxon>Flavobacteriales</taxon>
        <taxon>Flavobacteriaceae</taxon>
        <taxon>Patiriisocius</taxon>
    </lineage>
</organism>
<sequence>MIYKSLVFILVSFLFVQNSNAQLTDLARLEYTYFPQDNSDNTFKRLRAFVNYPYEIYEDAYLVVGVEYRNVNLLLRDNLPFDNNNIERFQSFTGSLGFTDKMENNWRWAVQAEIKLASNFDNSITGDDYIFGGSAYFIKDRTKLTQENMPKKPWRLIMGLNYSTTAGRPFPLPFINYYREFAPKWSHTLGVPKSNVKYKFVPGMAFQAFITLDGFYANIQENTPISLPDNSQLLGENISLTTLLSGLGYEWEFMDHFVFYVYGGHTIINEIRFRDSAGDNVYVINDENNWYGRSGIKVKI</sequence>
<dbReference type="InterPro" id="IPR046235">
    <property type="entry name" value="DUF6268"/>
</dbReference>
<gene>
    <name evidence="3" type="ORF">ULMA_18520</name>
</gene>
<comment type="caution">
    <text evidence="3">The sequence shown here is derived from an EMBL/GenBank/DDBJ whole genome shotgun (WGS) entry which is preliminary data.</text>
</comment>
<dbReference type="AlphaFoldDB" id="A0A5J4IXQ2"/>
<feature type="chain" id="PRO_5023824617" description="DUF6268 domain-containing protein" evidence="1">
    <location>
        <begin position="22"/>
        <end position="300"/>
    </location>
</feature>
<dbReference type="OrthoDB" id="1114906at2"/>
<name>A0A5J4IXQ2_9FLAO</name>
<dbReference type="RefSeq" id="WP_151674198.1">
    <property type="nucleotide sequence ID" value="NZ_BKCG01000004.1"/>
</dbReference>
<evidence type="ECO:0000313" key="3">
    <source>
        <dbReference type="EMBL" id="GER59744.1"/>
    </source>
</evidence>
<proteinExistence type="predicted"/>
<evidence type="ECO:0000259" key="2">
    <source>
        <dbReference type="Pfam" id="PF19783"/>
    </source>
</evidence>
<feature type="signal peptide" evidence="1">
    <location>
        <begin position="1"/>
        <end position="21"/>
    </location>
</feature>
<protein>
    <recommendedName>
        <fullName evidence="2">DUF6268 domain-containing protein</fullName>
    </recommendedName>
</protein>